<keyword evidence="3" id="KW-1185">Reference proteome</keyword>
<dbReference type="GO" id="GO:0019005">
    <property type="term" value="C:SCF ubiquitin ligase complex"/>
    <property type="evidence" value="ECO:0007669"/>
    <property type="project" value="TreeGrafter"/>
</dbReference>
<dbReference type="Pfam" id="PF25372">
    <property type="entry name" value="DUF7885"/>
    <property type="match status" value="1"/>
</dbReference>
<dbReference type="InterPro" id="IPR036047">
    <property type="entry name" value="F-box-like_dom_sf"/>
</dbReference>
<dbReference type="Gene3D" id="3.80.10.10">
    <property type="entry name" value="Ribonuclease Inhibitor"/>
    <property type="match status" value="2"/>
</dbReference>
<evidence type="ECO:0000313" key="2">
    <source>
        <dbReference type="EMBL" id="KAJ6810380.1"/>
    </source>
</evidence>
<dbReference type="GO" id="GO:0031146">
    <property type="term" value="P:SCF-dependent proteasomal ubiquitin-dependent protein catabolic process"/>
    <property type="evidence" value="ECO:0007669"/>
    <property type="project" value="TreeGrafter"/>
</dbReference>
<dbReference type="AlphaFoldDB" id="A0AAX6F1T8"/>
<name>A0AAX6F1T8_IRIPA</name>
<dbReference type="SMART" id="SM00367">
    <property type="entry name" value="LRR_CC"/>
    <property type="match status" value="8"/>
</dbReference>
<feature type="domain" description="F-box" evidence="1">
    <location>
        <begin position="18"/>
        <end position="65"/>
    </location>
</feature>
<accession>A0AAX6F1T8</accession>
<comment type="caution">
    <text evidence="2">The sequence shown here is derived from an EMBL/GenBank/DDBJ whole genome shotgun (WGS) entry which is preliminary data.</text>
</comment>
<dbReference type="InterPro" id="IPR032675">
    <property type="entry name" value="LRR_dom_sf"/>
</dbReference>
<dbReference type="EMBL" id="JANAVB010032603">
    <property type="protein sequence ID" value="KAJ6810380.1"/>
    <property type="molecule type" value="Genomic_DNA"/>
</dbReference>
<dbReference type="InterPro" id="IPR057207">
    <property type="entry name" value="FBXL15_LRR"/>
</dbReference>
<dbReference type="PANTHER" id="PTHR13318">
    <property type="entry name" value="PARTNER OF PAIRED, ISOFORM B-RELATED"/>
    <property type="match status" value="1"/>
</dbReference>
<dbReference type="Pfam" id="PF12937">
    <property type="entry name" value="F-box-like"/>
    <property type="match status" value="1"/>
</dbReference>
<dbReference type="PROSITE" id="PS50181">
    <property type="entry name" value="FBOX"/>
    <property type="match status" value="1"/>
</dbReference>
<organism evidence="2 3">
    <name type="scientific">Iris pallida</name>
    <name type="common">Sweet iris</name>
    <dbReference type="NCBI Taxonomy" id="29817"/>
    <lineage>
        <taxon>Eukaryota</taxon>
        <taxon>Viridiplantae</taxon>
        <taxon>Streptophyta</taxon>
        <taxon>Embryophyta</taxon>
        <taxon>Tracheophyta</taxon>
        <taxon>Spermatophyta</taxon>
        <taxon>Magnoliopsida</taxon>
        <taxon>Liliopsida</taxon>
        <taxon>Asparagales</taxon>
        <taxon>Iridaceae</taxon>
        <taxon>Iridoideae</taxon>
        <taxon>Irideae</taxon>
        <taxon>Iris</taxon>
    </lineage>
</organism>
<dbReference type="PANTHER" id="PTHR13318:SF176">
    <property type="entry name" value="F-BOX PROTEIN AT-B"/>
    <property type="match status" value="1"/>
</dbReference>
<dbReference type="InterPro" id="IPR001810">
    <property type="entry name" value="F-box_dom"/>
</dbReference>
<reference evidence="2" key="1">
    <citation type="journal article" date="2023" name="GigaByte">
        <title>Genome assembly of the bearded iris, Iris pallida Lam.</title>
        <authorList>
            <person name="Bruccoleri R.E."/>
            <person name="Oakeley E.J."/>
            <person name="Faust A.M.E."/>
            <person name="Altorfer M."/>
            <person name="Dessus-Babus S."/>
            <person name="Burckhardt D."/>
            <person name="Oertli M."/>
            <person name="Naumann U."/>
            <person name="Petersen F."/>
            <person name="Wong J."/>
        </authorList>
    </citation>
    <scope>NUCLEOTIDE SEQUENCE</scope>
    <source>
        <strain evidence="2">GSM-AAB239-AS_SAM_17_03QT</strain>
    </source>
</reference>
<gene>
    <name evidence="2" type="ORF">M6B38_157185</name>
</gene>
<dbReference type="Proteomes" id="UP001140949">
    <property type="component" value="Unassembled WGS sequence"/>
</dbReference>
<evidence type="ECO:0000313" key="3">
    <source>
        <dbReference type="Proteomes" id="UP001140949"/>
    </source>
</evidence>
<reference evidence="2" key="2">
    <citation type="submission" date="2023-04" db="EMBL/GenBank/DDBJ databases">
        <authorList>
            <person name="Bruccoleri R.E."/>
            <person name="Oakeley E.J."/>
            <person name="Faust A.-M."/>
            <person name="Dessus-Babus S."/>
            <person name="Altorfer M."/>
            <person name="Burckhardt D."/>
            <person name="Oertli M."/>
            <person name="Naumann U."/>
            <person name="Petersen F."/>
            <person name="Wong J."/>
        </authorList>
    </citation>
    <scope>NUCLEOTIDE SEQUENCE</scope>
    <source>
        <strain evidence="2">GSM-AAB239-AS_SAM_17_03QT</strain>
        <tissue evidence="2">Leaf</tissue>
    </source>
</reference>
<evidence type="ECO:0000259" key="1">
    <source>
        <dbReference type="PROSITE" id="PS50181"/>
    </source>
</evidence>
<proteinExistence type="predicted"/>
<dbReference type="Gene3D" id="1.20.1280.50">
    <property type="match status" value="1"/>
</dbReference>
<dbReference type="SUPFAM" id="SSF81383">
    <property type="entry name" value="F-box domain"/>
    <property type="match status" value="1"/>
</dbReference>
<sequence length="601" mass="65425">MTTMESNCARVEGNGGGGGLVERLPQAVLIEILSRLDLDSLCSAAPVCRALRSSVAQTLALISSLDLSGFSPSTNILNSVIRDNRILRILTLDCSRLNDTSIPYFLKDHLQELVLLKCSHFSSHLFAAIGERCPELRLLTLEVVNHSELESPDACKEALDIMAKGCLHLESLCIKFPDQYASPGDYEFTGIVLPNNIKSLILQPISIRQAMVLIPVGSSLRSLSLVLTEITDILLACITFELPVLAELCLEDRPLQEPPMDRDLTNTGLQRLGLCRNLTALSLTRSKENCPATFRRVNDVGMLLLAERCKRLESVRLAGFSKVTDAGYASIFHYCINIKRFEIVNAPFLSDLAFPDDCNASSSLLDVRLISCKLITSNTVKSLSLCQNLEVMDLSGCRSISNSGLVALTDLCKLTTLDLAGADITNSGLSSLGTGNSPIASLCLRGCKRITDRGLSLLLHGNGVICRSLTKLDLGYLPGISDGAITTIAELCTQLTDLCVRNCFFISDASLKTLGSLLQGERRQIRKLDLYNCCGLSVESFVFLARPSFLRLRWLGVGNTRLSGKGKEKLVELSRARPGLSICLSGCEMGCNVGWPFHECI</sequence>
<dbReference type="InterPro" id="IPR006553">
    <property type="entry name" value="Leu-rich_rpt_Cys-con_subtyp"/>
</dbReference>
<dbReference type="SUPFAM" id="SSF52047">
    <property type="entry name" value="RNI-like"/>
    <property type="match status" value="2"/>
</dbReference>
<protein>
    <submittedName>
        <fullName evidence="2">F-box protein At-B</fullName>
    </submittedName>
</protein>